<evidence type="ECO:0000256" key="1">
    <source>
        <dbReference type="SAM" id="MobiDB-lite"/>
    </source>
</evidence>
<evidence type="ECO:0000313" key="3">
    <source>
        <dbReference type="Proteomes" id="UP000275571"/>
    </source>
</evidence>
<feature type="compositionally biased region" description="Low complexity" evidence="1">
    <location>
        <begin position="52"/>
        <end position="64"/>
    </location>
</feature>
<organism evidence="2 3">
    <name type="scientific">Borrelia turcica IST7</name>
    <dbReference type="NCBI Taxonomy" id="1104446"/>
    <lineage>
        <taxon>Bacteria</taxon>
        <taxon>Pseudomonadati</taxon>
        <taxon>Spirochaetota</taxon>
        <taxon>Spirochaetia</taxon>
        <taxon>Spirochaetales</taxon>
        <taxon>Borreliaceae</taxon>
        <taxon>Borrelia</taxon>
    </lineage>
</organism>
<dbReference type="Proteomes" id="UP000275571">
    <property type="component" value="Plasmid lp27"/>
</dbReference>
<accession>A0A386PQP4</accession>
<feature type="compositionally biased region" description="Polar residues" evidence="1">
    <location>
        <begin position="22"/>
        <end position="31"/>
    </location>
</feature>
<geneLocation type="plasmid" evidence="2 3">
    <name>lp27</name>
</geneLocation>
<keyword evidence="2" id="KW-0614">Plasmid</keyword>
<reference evidence="2 3" key="1">
    <citation type="journal article" date="2018" name="Infect. Genet. Evol.">
        <title>Genome-wide analysis of Borrelia turcica and 'Candidatus Borrelia tachyglossi' shows relapsing fever-like genomes with unique genomic links to Lyme disease Borrelia.</title>
        <authorList>
            <person name="Gofton A.W."/>
            <person name="Margos G."/>
            <person name="Fingerle V."/>
            <person name="Hepner S."/>
            <person name="Loh S.M."/>
            <person name="Ryan U."/>
            <person name="Irwin P."/>
            <person name="Oskam C.L."/>
        </authorList>
    </citation>
    <scope>NUCLEOTIDE SEQUENCE [LARGE SCALE GENOMIC DNA]</scope>
    <source>
        <strain evidence="2 3">IST7</strain>
        <plasmid evidence="2">lp27</plasmid>
    </source>
</reference>
<dbReference type="KEGG" id="btur:DB313_06290"/>
<name>A0A386PQP4_9SPIR</name>
<dbReference type="EMBL" id="CP028891">
    <property type="protein sequence ID" value="AYE37109.1"/>
    <property type="molecule type" value="Genomic_DNA"/>
</dbReference>
<sequence>MSKADKTNKSVATLNDAGKKTSLVNSNTKPNLKQHKSISLDEYSQYMRYKKQQQQTNNKNSTQSPTVSINERIARELKANKTKVSAERSLLAQANKINEIDNLSKSYLSAHFNKETLLDKGYSLADIMLAQKKELIRKYVPSEQILAISKTSNIEHVGGEVLEQLVALAKVNIKRRDATSRLASGARIGKKGNLIEFKEQLSLNNPNFRPRNFSEFYEGIANTHKERRLLFYKNKMLAQRRA</sequence>
<dbReference type="Pfam" id="PF07094">
    <property type="entry name" value="DUF1357"/>
    <property type="match status" value="1"/>
</dbReference>
<keyword evidence="3" id="KW-1185">Reference proteome</keyword>
<dbReference type="InterPro" id="IPR009791">
    <property type="entry name" value="DUF1357"/>
</dbReference>
<protein>
    <submittedName>
        <fullName evidence="2">Uncharacterized protein</fullName>
    </submittedName>
</protein>
<proteinExistence type="predicted"/>
<gene>
    <name evidence="2" type="ORF">DB313_06290</name>
</gene>
<dbReference type="AlphaFoldDB" id="A0A386PQP4"/>
<feature type="region of interest" description="Disordered" evidence="1">
    <location>
        <begin position="50"/>
        <end position="69"/>
    </location>
</feature>
<dbReference type="RefSeq" id="WP_120105029.1">
    <property type="nucleotide sequence ID" value="NZ_CP028891.1"/>
</dbReference>
<evidence type="ECO:0000313" key="2">
    <source>
        <dbReference type="EMBL" id="AYE37109.1"/>
    </source>
</evidence>
<dbReference type="OrthoDB" id="350649at2"/>
<feature type="region of interest" description="Disordered" evidence="1">
    <location>
        <begin position="1"/>
        <end position="38"/>
    </location>
</feature>